<evidence type="ECO:0000256" key="1">
    <source>
        <dbReference type="SAM" id="MobiDB-lite"/>
    </source>
</evidence>
<reference evidence="2 3" key="1">
    <citation type="submission" date="2019-01" db="EMBL/GenBank/DDBJ databases">
        <authorList>
            <person name="Li J."/>
        </authorList>
    </citation>
    <scope>NUCLEOTIDE SEQUENCE [LARGE SCALE GENOMIC DNA]</scope>
    <source>
        <strain evidence="2 3">CCUG 35506</strain>
    </source>
</reference>
<feature type="compositionally biased region" description="Basic and acidic residues" evidence="1">
    <location>
        <begin position="41"/>
        <end position="66"/>
    </location>
</feature>
<organism evidence="2 3">
    <name type="scientific">Agromyces fucosus</name>
    <dbReference type="NCBI Taxonomy" id="41985"/>
    <lineage>
        <taxon>Bacteria</taxon>
        <taxon>Bacillati</taxon>
        <taxon>Actinomycetota</taxon>
        <taxon>Actinomycetes</taxon>
        <taxon>Micrococcales</taxon>
        <taxon>Microbacteriaceae</taxon>
        <taxon>Agromyces</taxon>
    </lineage>
</organism>
<protein>
    <submittedName>
        <fullName evidence="2">Uncharacterized protein</fullName>
    </submittedName>
</protein>
<dbReference type="AlphaFoldDB" id="A0A4Q2JN84"/>
<name>A0A4Q2JN84_9MICO</name>
<keyword evidence="3" id="KW-1185">Reference proteome</keyword>
<feature type="region of interest" description="Disordered" evidence="1">
    <location>
        <begin position="1"/>
        <end position="89"/>
    </location>
</feature>
<dbReference type="RefSeq" id="WP_129231988.1">
    <property type="nucleotide sequence ID" value="NZ_SDPO01000003.1"/>
</dbReference>
<feature type="compositionally biased region" description="Gly residues" evidence="1">
    <location>
        <begin position="79"/>
        <end position="89"/>
    </location>
</feature>
<dbReference type="Proteomes" id="UP000292935">
    <property type="component" value="Unassembled WGS sequence"/>
</dbReference>
<accession>A0A4Q2JN84</accession>
<evidence type="ECO:0000313" key="2">
    <source>
        <dbReference type="EMBL" id="RXZ47600.1"/>
    </source>
</evidence>
<sequence>MTDSTVSGQPFEPDEAQGTRRTDDELRPDEMGADKTGAAETRADETGTEQPRKDDGETRDPSKTPDNEAAPLSDSTDGGLDGGDPGVEE</sequence>
<comment type="caution">
    <text evidence="2">The sequence shown here is derived from an EMBL/GenBank/DDBJ whole genome shotgun (WGS) entry which is preliminary data.</text>
</comment>
<dbReference type="EMBL" id="SDPO01000003">
    <property type="protein sequence ID" value="RXZ47600.1"/>
    <property type="molecule type" value="Genomic_DNA"/>
</dbReference>
<feature type="compositionally biased region" description="Basic and acidic residues" evidence="1">
    <location>
        <begin position="17"/>
        <end position="33"/>
    </location>
</feature>
<evidence type="ECO:0000313" key="3">
    <source>
        <dbReference type="Proteomes" id="UP000292935"/>
    </source>
</evidence>
<proteinExistence type="predicted"/>
<gene>
    <name evidence="2" type="ORF">ESP57_13735</name>
</gene>